<dbReference type="InterPro" id="IPR043128">
    <property type="entry name" value="Rev_trsase/Diguanyl_cyclase"/>
</dbReference>
<dbReference type="PANTHER" id="PTHR37984:SF5">
    <property type="entry name" value="PROTEIN NYNRIN-LIKE"/>
    <property type="match status" value="1"/>
</dbReference>
<dbReference type="EMBL" id="JAWDGP010004246">
    <property type="protein sequence ID" value="KAK3766195.1"/>
    <property type="molecule type" value="Genomic_DNA"/>
</dbReference>
<comment type="caution">
    <text evidence="2">The sequence shown here is derived from an EMBL/GenBank/DDBJ whole genome shotgun (WGS) entry which is preliminary data.</text>
</comment>
<dbReference type="AlphaFoldDB" id="A0AAE0ZBN2"/>
<dbReference type="PROSITE" id="PS50878">
    <property type="entry name" value="RT_POL"/>
    <property type="match status" value="1"/>
</dbReference>
<reference evidence="2" key="1">
    <citation type="journal article" date="2023" name="G3 (Bethesda)">
        <title>A reference genome for the long-term kleptoplast-retaining sea slug Elysia crispata morphotype clarki.</title>
        <authorList>
            <person name="Eastman K.E."/>
            <person name="Pendleton A.L."/>
            <person name="Shaikh M.A."/>
            <person name="Suttiyut T."/>
            <person name="Ogas R."/>
            <person name="Tomko P."/>
            <person name="Gavelis G."/>
            <person name="Widhalm J.R."/>
            <person name="Wisecaver J.H."/>
        </authorList>
    </citation>
    <scope>NUCLEOTIDE SEQUENCE</scope>
    <source>
        <strain evidence="2">ECLA1</strain>
    </source>
</reference>
<dbReference type="FunFam" id="3.30.70.270:FF:000003">
    <property type="entry name" value="Transposon Ty3-G Gag-Pol polyprotein"/>
    <property type="match status" value="1"/>
</dbReference>
<dbReference type="Gene3D" id="3.30.70.270">
    <property type="match status" value="2"/>
</dbReference>
<dbReference type="Gene3D" id="3.10.10.10">
    <property type="entry name" value="HIV Type 1 Reverse Transcriptase, subunit A, domain 1"/>
    <property type="match status" value="1"/>
</dbReference>
<keyword evidence="3" id="KW-1185">Reference proteome</keyword>
<sequence>MIVEENSKKYLTINTHKGLYQVNRLAFGVASAPAIYQSAMDQILQGIPGTLCYLDGILVTSTDKAQHLKRLCAVFEQLKQHGLTLKKEKCKFMTDSVTYLGHVIDEKGVHPTQDKVEAITSAAPPSSVTQLRSFLGLVQYYAKFLPNLASVMEPLYQGSWLGVEQPMPEGF</sequence>
<dbReference type="InterPro" id="IPR043502">
    <property type="entry name" value="DNA/RNA_pol_sf"/>
</dbReference>
<proteinExistence type="predicted"/>
<feature type="domain" description="Reverse transcriptase" evidence="1">
    <location>
        <begin position="1"/>
        <end position="104"/>
    </location>
</feature>
<dbReference type="InterPro" id="IPR000477">
    <property type="entry name" value="RT_dom"/>
</dbReference>
<dbReference type="CDD" id="cd01647">
    <property type="entry name" value="RT_LTR"/>
    <property type="match status" value="1"/>
</dbReference>
<dbReference type="SUPFAM" id="SSF56672">
    <property type="entry name" value="DNA/RNA polymerases"/>
    <property type="match status" value="1"/>
</dbReference>
<dbReference type="Proteomes" id="UP001283361">
    <property type="component" value="Unassembled WGS sequence"/>
</dbReference>
<evidence type="ECO:0000313" key="2">
    <source>
        <dbReference type="EMBL" id="KAK3766195.1"/>
    </source>
</evidence>
<dbReference type="Pfam" id="PF00078">
    <property type="entry name" value="RVT_1"/>
    <property type="match status" value="1"/>
</dbReference>
<gene>
    <name evidence="2" type="ORF">RRG08_017637</name>
</gene>
<accession>A0AAE0ZBN2</accession>
<name>A0AAE0ZBN2_9GAST</name>
<evidence type="ECO:0000313" key="3">
    <source>
        <dbReference type="Proteomes" id="UP001283361"/>
    </source>
</evidence>
<dbReference type="InterPro" id="IPR050951">
    <property type="entry name" value="Retrovirus_Pol_polyprotein"/>
</dbReference>
<protein>
    <recommendedName>
        <fullName evidence="1">Reverse transcriptase domain-containing protein</fullName>
    </recommendedName>
</protein>
<evidence type="ECO:0000259" key="1">
    <source>
        <dbReference type="PROSITE" id="PS50878"/>
    </source>
</evidence>
<organism evidence="2 3">
    <name type="scientific">Elysia crispata</name>
    <name type="common">lettuce slug</name>
    <dbReference type="NCBI Taxonomy" id="231223"/>
    <lineage>
        <taxon>Eukaryota</taxon>
        <taxon>Metazoa</taxon>
        <taxon>Spiralia</taxon>
        <taxon>Lophotrochozoa</taxon>
        <taxon>Mollusca</taxon>
        <taxon>Gastropoda</taxon>
        <taxon>Heterobranchia</taxon>
        <taxon>Euthyneura</taxon>
        <taxon>Panpulmonata</taxon>
        <taxon>Sacoglossa</taxon>
        <taxon>Placobranchoidea</taxon>
        <taxon>Plakobranchidae</taxon>
        <taxon>Elysia</taxon>
    </lineage>
</organism>
<dbReference type="PANTHER" id="PTHR37984">
    <property type="entry name" value="PROTEIN CBG26694"/>
    <property type="match status" value="1"/>
</dbReference>